<evidence type="ECO:0000313" key="2">
    <source>
        <dbReference type="EMBL" id="RFU87604.1"/>
    </source>
</evidence>
<proteinExistence type="predicted"/>
<protein>
    <submittedName>
        <fullName evidence="2">Spore-associated protein A</fullName>
    </submittedName>
</protein>
<dbReference type="Proteomes" id="UP000263094">
    <property type="component" value="Unassembled WGS sequence"/>
</dbReference>
<keyword evidence="1" id="KW-0732">Signal</keyword>
<comment type="caution">
    <text evidence="2">The sequence shown here is derived from an EMBL/GenBank/DDBJ whole genome shotgun (WGS) entry which is preliminary data.</text>
</comment>
<dbReference type="EMBL" id="QUAK01000027">
    <property type="protein sequence ID" value="RFU87604.1"/>
    <property type="molecule type" value="Genomic_DNA"/>
</dbReference>
<organism evidence="2 3">
    <name type="scientific">Streptomyces triticagri</name>
    <dbReference type="NCBI Taxonomy" id="2293568"/>
    <lineage>
        <taxon>Bacteria</taxon>
        <taxon>Bacillati</taxon>
        <taxon>Actinomycetota</taxon>
        <taxon>Actinomycetes</taxon>
        <taxon>Kitasatosporales</taxon>
        <taxon>Streptomycetaceae</taxon>
        <taxon>Streptomyces</taxon>
    </lineage>
</organism>
<sequence>MKTLGASLLTAGVVGAGLVATAPAAGAAEAAAEYNGACGSGFSVVNSLPVGTDGAAGTVFLTYNSSTGENCTVTVRSSAGEATHMVAYVRNVDTDEDSYEEGDFTQYAGPVYVEARGACVEWGGVIGKEQAWNFGSNCGSLTGKASQKDWFAGRH</sequence>
<dbReference type="RefSeq" id="WP_128554949.1">
    <property type="nucleotide sequence ID" value="NZ_QUAK01000027.1"/>
</dbReference>
<feature type="chain" id="PRO_5016728960" evidence="1">
    <location>
        <begin position="28"/>
        <end position="155"/>
    </location>
</feature>
<reference evidence="2 3" key="1">
    <citation type="submission" date="2018-08" db="EMBL/GenBank/DDBJ databases">
        <title>Isolation, diversity and antifungal activity of Actinobacteria from wheat.</title>
        <authorList>
            <person name="Han C."/>
        </authorList>
    </citation>
    <scope>NUCLEOTIDE SEQUENCE [LARGE SCALE GENOMIC DNA]</scope>
    <source>
        <strain evidence="2 3">NEAU-YY421</strain>
    </source>
</reference>
<dbReference type="OrthoDB" id="1099523at2"/>
<accession>A0A372M9J8</accession>
<evidence type="ECO:0000313" key="3">
    <source>
        <dbReference type="Proteomes" id="UP000263094"/>
    </source>
</evidence>
<feature type="signal peptide" evidence="1">
    <location>
        <begin position="1"/>
        <end position="27"/>
    </location>
</feature>
<evidence type="ECO:0000256" key="1">
    <source>
        <dbReference type="SAM" id="SignalP"/>
    </source>
</evidence>
<dbReference type="AlphaFoldDB" id="A0A372M9J8"/>
<keyword evidence="3" id="KW-1185">Reference proteome</keyword>
<gene>
    <name evidence="2" type="ORF">DY218_06470</name>
</gene>
<name>A0A372M9J8_9ACTN</name>